<proteinExistence type="predicted"/>
<evidence type="ECO:0000313" key="2">
    <source>
        <dbReference type="Proteomes" id="UP000070444"/>
    </source>
</evidence>
<keyword evidence="2" id="KW-1185">Reference proteome</keyword>
<organism evidence="1 2">
    <name type="scientific">Conidiobolus coronatus (strain ATCC 28846 / CBS 209.66 / NRRL 28638)</name>
    <name type="common">Delacroixia coronata</name>
    <dbReference type="NCBI Taxonomy" id="796925"/>
    <lineage>
        <taxon>Eukaryota</taxon>
        <taxon>Fungi</taxon>
        <taxon>Fungi incertae sedis</taxon>
        <taxon>Zoopagomycota</taxon>
        <taxon>Entomophthoromycotina</taxon>
        <taxon>Entomophthoromycetes</taxon>
        <taxon>Entomophthorales</taxon>
        <taxon>Ancylistaceae</taxon>
        <taxon>Conidiobolus</taxon>
    </lineage>
</organism>
<reference evidence="1 2" key="1">
    <citation type="journal article" date="2015" name="Genome Biol. Evol.">
        <title>Phylogenomic analyses indicate that early fungi evolved digesting cell walls of algal ancestors of land plants.</title>
        <authorList>
            <person name="Chang Y."/>
            <person name="Wang S."/>
            <person name="Sekimoto S."/>
            <person name="Aerts A.L."/>
            <person name="Choi C."/>
            <person name="Clum A."/>
            <person name="LaButti K.M."/>
            <person name="Lindquist E.A."/>
            <person name="Yee Ngan C."/>
            <person name="Ohm R.A."/>
            <person name="Salamov A.A."/>
            <person name="Grigoriev I.V."/>
            <person name="Spatafora J.W."/>
            <person name="Berbee M.L."/>
        </authorList>
    </citation>
    <scope>NUCLEOTIDE SEQUENCE [LARGE SCALE GENOMIC DNA]</scope>
    <source>
        <strain evidence="1 2">NRRL 28638</strain>
    </source>
</reference>
<dbReference type="EMBL" id="KQ964786">
    <property type="protein sequence ID" value="KXN65982.1"/>
    <property type="molecule type" value="Genomic_DNA"/>
</dbReference>
<gene>
    <name evidence="1" type="ORF">CONCODRAFT_80630</name>
</gene>
<name>A0A137NTD1_CONC2</name>
<dbReference type="Proteomes" id="UP000070444">
    <property type="component" value="Unassembled WGS sequence"/>
</dbReference>
<protein>
    <submittedName>
        <fullName evidence="1">Uncharacterized protein</fullName>
    </submittedName>
</protein>
<dbReference type="AlphaFoldDB" id="A0A137NTD1"/>
<accession>A0A137NTD1</accession>
<sequence length="126" mass="14639">MDLRHNSTPTQPASQGLAQHGLYNAGGYNYLNYRLGLLLKRHRDQSRLPNFAYACLKRLGYTKFDQIRYARRLTYLLYGLPVEYGLAPAILTSWISKPSNQQFLQMRQIIIWDINNHNQEKPAANN</sequence>
<evidence type="ECO:0000313" key="1">
    <source>
        <dbReference type="EMBL" id="KXN65982.1"/>
    </source>
</evidence>